<accession>A0A7S7NU21</accession>
<evidence type="ECO:0000259" key="4">
    <source>
        <dbReference type="Pfam" id="PF01593"/>
    </source>
</evidence>
<dbReference type="Proteomes" id="UP000593892">
    <property type="component" value="Chromosome"/>
</dbReference>
<comment type="function">
    <text evidence="1">Probable oxidoreductase that may play a role as regulator of mitochondrial function.</text>
</comment>
<comment type="subunit">
    <text evidence="2">Interacts with COX5B; this interaction may contribute to localize PYROXD2 to the inner face of the inner mitochondrial membrane.</text>
</comment>
<dbReference type="PANTHER" id="PTHR10668">
    <property type="entry name" value="PHYTOENE DEHYDROGENASE"/>
    <property type="match status" value="1"/>
</dbReference>
<dbReference type="GO" id="GO:0016491">
    <property type="term" value="F:oxidoreductase activity"/>
    <property type="evidence" value="ECO:0007669"/>
    <property type="project" value="InterPro"/>
</dbReference>
<dbReference type="Gene3D" id="3.50.50.60">
    <property type="entry name" value="FAD/NAD(P)-binding domain"/>
    <property type="match status" value="1"/>
</dbReference>
<evidence type="ECO:0000256" key="1">
    <source>
        <dbReference type="ARBA" id="ARBA00037217"/>
    </source>
</evidence>
<evidence type="ECO:0000256" key="2">
    <source>
        <dbReference type="ARBA" id="ARBA00038825"/>
    </source>
</evidence>
<dbReference type="RefSeq" id="WP_194451381.1">
    <property type="nucleotide sequence ID" value="NZ_CP063849.1"/>
</dbReference>
<dbReference type="Pfam" id="PF01593">
    <property type="entry name" value="Amino_oxidase"/>
    <property type="match status" value="1"/>
</dbReference>
<protein>
    <recommendedName>
        <fullName evidence="3">Pyridine nucleotide-disulfide oxidoreductase domain-containing protein 2</fullName>
    </recommendedName>
</protein>
<sequence length="469" mass="50445">MHSGQFDAIVIGAGHNGLTCAAYLGKAGRQDGRKTLDEIVRFSTHDARRFPAYEAHLEKLAQVAESRLFTTPPPFPPGGLGALLEWLRLAGWIRGLSTAEMTGRVKIFSMSASDFLDEWFESPEVKVTLATDGVIGANGGPRSPGTAYILLHHCMGGVAGQRGLWGFVRGGMGAVASALAASAKEHGATILTDAPVAQIIVRYGKARGVVLHSGDECQAPVVASNLDPKRTFLELLDPALLPPDFTASIRQFRCEGTSLKINFALRGLPQFTGYPGAPLPLHGATMHICPSIEYVERAWDDAKYGRPSQRPLIELTIPTVYDPSLAPAGHHVMGAFLQYSPDTLQPPTATRGGFDDGSGSTSWDDLREPYGSHVLDLIAEYCPNIRDVVVDMQVLTPLDLERRFGLTGGNIFHGEMSFEQMFVMRPVAGWARYRTPVPGLYLCGSGAHPGGGVMGAPGYNCAREVLKHA</sequence>
<dbReference type="PANTHER" id="PTHR10668:SF103">
    <property type="entry name" value="PYRIDINE NUCLEOTIDE-DISULFIDE OXIDOREDUCTASE DOMAIN-CONTAINING PROTEIN 2"/>
    <property type="match status" value="1"/>
</dbReference>
<reference evidence="5 6" key="1">
    <citation type="submission" date="2020-10" db="EMBL/GenBank/DDBJ databases">
        <title>Complete genome sequence of Paludibaculum fermentans P105T, a facultatively anaerobic acidobacterium capable of dissimilatory Fe(III) reduction.</title>
        <authorList>
            <person name="Dedysh S.N."/>
            <person name="Beletsky A.V."/>
            <person name="Kulichevskaya I.S."/>
            <person name="Mardanov A.V."/>
            <person name="Ravin N.V."/>
        </authorList>
    </citation>
    <scope>NUCLEOTIDE SEQUENCE [LARGE SCALE GENOMIC DNA]</scope>
    <source>
        <strain evidence="5 6">P105</strain>
    </source>
</reference>
<feature type="domain" description="Amine oxidase" evidence="4">
    <location>
        <begin position="143"/>
        <end position="254"/>
    </location>
</feature>
<dbReference type="AlphaFoldDB" id="A0A7S7NU21"/>
<dbReference type="SUPFAM" id="SSF51905">
    <property type="entry name" value="FAD/NAD(P)-binding domain"/>
    <property type="match status" value="1"/>
</dbReference>
<dbReference type="InterPro" id="IPR002937">
    <property type="entry name" value="Amino_oxidase"/>
</dbReference>
<dbReference type="InterPro" id="IPR036188">
    <property type="entry name" value="FAD/NAD-bd_sf"/>
</dbReference>
<evidence type="ECO:0000313" key="5">
    <source>
        <dbReference type="EMBL" id="QOY89719.1"/>
    </source>
</evidence>
<evidence type="ECO:0000313" key="6">
    <source>
        <dbReference type="Proteomes" id="UP000593892"/>
    </source>
</evidence>
<name>A0A7S7NU21_PALFE</name>
<dbReference type="KEGG" id="pfer:IRI77_07140"/>
<organism evidence="5 6">
    <name type="scientific">Paludibaculum fermentans</name>
    <dbReference type="NCBI Taxonomy" id="1473598"/>
    <lineage>
        <taxon>Bacteria</taxon>
        <taxon>Pseudomonadati</taxon>
        <taxon>Acidobacteriota</taxon>
        <taxon>Terriglobia</taxon>
        <taxon>Bryobacterales</taxon>
        <taxon>Bryobacteraceae</taxon>
        <taxon>Paludibaculum</taxon>
    </lineage>
</organism>
<dbReference type="EMBL" id="CP063849">
    <property type="protein sequence ID" value="QOY89719.1"/>
    <property type="molecule type" value="Genomic_DNA"/>
</dbReference>
<evidence type="ECO:0000256" key="3">
    <source>
        <dbReference type="ARBA" id="ARBA00040298"/>
    </source>
</evidence>
<proteinExistence type="predicted"/>
<keyword evidence="6" id="KW-1185">Reference proteome</keyword>
<gene>
    <name evidence="5" type="ORF">IRI77_07140</name>
</gene>